<proteinExistence type="predicted"/>
<dbReference type="EMBL" id="JBGFTU010000001">
    <property type="protein sequence ID" value="MEZ0163141.1"/>
    <property type="molecule type" value="Genomic_DNA"/>
</dbReference>
<accession>A0ABV4GV03</accession>
<dbReference type="RefSeq" id="WP_370439402.1">
    <property type="nucleotide sequence ID" value="NZ_JBGFTU010000001.1"/>
</dbReference>
<keyword evidence="2" id="KW-1185">Reference proteome</keyword>
<protein>
    <submittedName>
        <fullName evidence="1">TFIIB-type zinc ribbon-containing protein</fullName>
    </submittedName>
</protein>
<evidence type="ECO:0000313" key="1">
    <source>
        <dbReference type="EMBL" id="MEZ0163141.1"/>
    </source>
</evidence>
<name>A0ABV4GV03_9ACTN</name>
<sequence length="175" mass="19666">MSEVKLSATITCTSPPSVRCFTIRVIDQPPGRFREPEGGIPWLDPVLVVCPRCSKQATVTKNGRDQARLLCPHCTLTRHWSPSTSPTSQATETGTMTEPRFGLPLWLQIECCGRHLLWATNQAHLDYLASYIGATLRERPPPPSNLAWRLPAWMKHAKNRPDVMRAIGRLRDSLD</sequence>
<gene>
    <name evidence="1" type="ORF">AB2L27_00005</name>
</gene>
<dbReference type="Proteomes" id="UP001565927">
    <property type="component" value="Unassembled WGS sequence"/>
</dbReference>
<reference evidence="1 2" key="1">
    <citation type="submission" date="2024-07" db="EMBL/GenBank/DDBJ databases">
        <authorList>
            <person name="Thanompreechachai J."/>
            <person name="Duangmal K."/>
        </authorList>
    </citation>
    <scope>NUCLEOTIDE SEQUENCE [LARGE SCALE GENOMIC DNA]</scope>
    <source>
        <strain evidence="1 2">LSe6-4</strain>
    </source>
</reference>
<organism evidence="1 2">
    <name type="scientific">Kineococcus halophytocola</name>
    <dbReference type="NCBI Taxonomy" id="3234027"/>
    <lineage>
        <taxon>Bacteria</taxon>
        <taxon>Bacillati</taxon>
        <taxon>Actinomycetota</taxon>
        <taxon>Actinomycetes</taxon>
        <taxon>Kineosporiales</taxon>
        <taxon>Kineosporiaceae</taxon>
        <taxon>Kineococcus</taxon>
    </lineage>
</organism>
<evidence type="ECO:0000313" key="2">
    <source>
        <dbReference type="Proteomes" id="UP001565927"/>
    </source>
</evidence>
<comment type="caution">
    <text evidence="1">The sequence shown here is derived from an EMBL/GenBank/DDBJ whole genome shotgun (WGS) entry which is preliminary data.</text>
</comment>